<dbReference type="GO" id="GO:0005886">
    <property type="term" value="C:plasma membrane"/>
    <property type="evidence" value="ECO:0007669"/>
    <property type="project" value="TreeGrafter"/>
</dbReference>
<dbReference type="Gene3D" id="3.30.800.10">
    <property type="entry name" value="Phosphatidylinositol Phosphate Kinase II Beta"/>
    <property type="match status" value="1"/>
</dbReference>
<keyword evidence="1" id="KW-0547">Nucleotide-binding</keyword>
<organism evidence="4 5">
    <name type="scientific">Mycoemilia scoparia</name>
    <dbReference type="NCBI Taxonomy" id="417184"/>
    <lineage>
        <taxon>Eukaryota</taxon>
        <taxon>Fungi</taxon>
        <taxon>Fungi incertae sedis</taxon>
        <taxon>Zoopagomycota</taxon>
        <taxon>Kickxellomycotina</taxon>
        <taxon>Kickxellomycetes</taxon>
        <taxon>Kickxellales</taxon>
        <taxon>Kickxellaceae</taxon>
        <taxon>Mycoemilia</taxon>
    </lineage>
</organism>
<keyword evidence="1" id="KW-0067">ATP-binding</keyword>
<dbReference type="PANTHER" id="PTHR23086">
    <property type="entry name" value="PHOSPHATIDYLINOSITOL-4-PHOSPHATE 5-KINASE"/>
    <property type="match status" value="1"/>
</dbReference>
<evidence type="ECO:0000256" key="1">
    <source>
        <dbReference type="PROSITE-ProRule" id="PRU00781"/>
    </source>
</evidence>
<feature type="region of interest" description="Disordered" evidence="2">
    <location>
        <begin position="195"/>
        <end position="222"/>
    </location>
</feature>
<dbReference type="EMBL" id="JANBPU010000003">
    <property type="protein sequence ID" value="KAJ1921686.1"/>
    <property type="molecule type" value="Genomic_DNA"/>
</dbReference>
<dbReference type="SUPFAM" id="SSF56104">
    <property type="entry name" value="SAICAR synthase-like"/>
    <property type="match status" value="1"/>
</dbReference>
<evidence type="ECO:0000313" key="4">
    <source>
        <dbReference type="EMBL" id="KAJ1921686.1"/>
    </source>
</evidence>
<dbReference type="PANTHER" id="PTHR23086:SF8">
    <property type="entry name" value="PHOSPHATIDYLINOSITOL 5-PHOSPHATE 4-KINASE, ISOFORM A"/>
    <property type="match status" value="1"/>
</dbReference>
<dbReference type="GO" id="GO:0005524">
    <property type="term" value="F:ATP binding"/>
    <property type="evidence" value="ECO:0007669"/>
    <property type="project" value="UniProtKB-UniRule"/>
</dbReference>
<gene>
    <name evidence="4" type="primary">MSS4</name>
    <name evidence="4" type="ORF">H4219_000418</name>
</gene>
<dbReference type="OrthoDB" id="20783at2759"/>
<feature type="region of interest" description="Disordered" evidence="2">
    <location>
        <begin position="303"/>
        <end position="325"/>
    </location>
</feature>
<feature type="compositionally biased region" description="Pro residues" evidence="2">
    <location>
        <begin position="208"/>
        <end position="220"/>
    </location>
</feature>
<evidence type="ECO:0000313" key="5">
    <source>
        <dbReference type="Proteomes" id="UP001150538"/>
    </source>
</evidence>
<feature type="region of interest" description="Disordered" evidence="2">
    <location>
        <begin position="129"/>
        <end position="183"/>
    </location>
</feature>
<evidence type="ECO:0000256" key="2">
    <source>
        <dbReference type="SAM" id="MobiDB-lite"/>
    </source>
</evidence>
<dbReference type="InterPro" id="IPR023610">
    <property type="entry name" value="PInositol-4/5-P-5/4-kinase"/>
</dbReference>
<reference evidence="4" key="1">
    <citation type="submission" date="2022-07" db="EMBL/GenBank/DDBJ databases">
        <title>Phylogenomic reconstructions and comparative analyses of Kickxellomycotina fungi.</title>
        <authorList>
            <person name="Reynolds N.K."/>
            <person name="Stajich J.E."/>
            <person name="Barry K."/>
            <person name="Grigoriev I.V."/>
            <person name="Crous P."/>
            <person name="Smith M.E."/>
        </authorList>
    </citation>
    <scope>NUCLEOTIDE SEQUENCE</scope>
    <source>
        <strain evidence="4">NBRC 100468</strain>
    </source>
</reference>
<name>A0A9W8DRH4_9FUNG</name>
<feature type="compositionally biased region" description="Polar residues" evidence="2">
    <location>
        <begin position="152"/>
        <end position="164"/>
    </location>
</feature>
<dbReference type="GO" id="GO:0046854">
    <property type="term" value="P:phosphatidylinositol phosphate biosynthetic process"/>
    <property type="evidence" value="ECO:0007669"/>
    <property type="project" value="TreeGrafter"/>
</dbReference>
<evidence type="ECO:0000259" key="3">
    <source>
        <dbReference type="PROSITE" id="PS51455"/>
    </source>
</evidence>
<feature type="compositionally biased region" description="Acidic residues" evidence="2">
    <location>
        <begin position="418"/>
        <end position="427"/>
    </location>
</feature>
<accession>A0A9W8DRH4</accession>
<proteinExistence type="predicted"/>
<dbReference type="PROSITE" id="PS51455">
    <property type="entry name" value="PIPK"/>
    <property type="match status" value="1"/>
</dbReference>
<dbReference type="InterPro" id="IPR027484">
    <property type="entry name" value="PInositol-4-P-5-kinase_N"/>
</dbReference>
<keyword evidence="1" id="KW-0418">Kinase</keyword>
<dbReference type="Gene3D" id="3.30.810.10">
    <property type="entry name" value="2-Layer Sandwich"/>
    <property type="match status" value="1"/>
</dbReference>
<sequence length="994" mass="112931">MTALLDPGSSPYHQASIYAQETAAHYQQHHQHHATQTSKHNLTIVPDIPLPRIPIRLRPPINNTPRKNSNRNFRVIDANTYIAPGGGAGLGNDGDLPSQQQQFMRPWAYPARIGEPAGFIPVNNAREAMSSQANGRESKDDYSAHSHIPNEIPQNSLAFNSGHTVSPYDHRRHFDGNQDRDGFRHQPVASERFIPLPSMAPPRDISRPTPPPLPQGPLPDLPGNIVDNTNLITLKEKKTLSPTTLALQGQDSSLSSTLTYYSRDSQAYPEPLSPLEGLDEEYYNPRPSAPQKVPINGHGFVHQLPRTPSHSSHPSISDVEGDKEEYDKDQVNFLGKKREPSIIAPGTITSHPELQAIGNEKRNANKFQSTNPAPPLATDFSVRANSMDMAFENRLYWQKSSSRAYLAYRVESQVIPPIEDEGTDDAQDGTVRPRWRGYRVPSPEENPWGEHPLAKLAENNDPLKQSPPPSRKDQTSQQPEPGYDGDNDDEGVRIAKHHPLRRRNTVAGDIIMSAPSAKRRVNHAVQTNMDDDRIDWSQARLKVRKSHRASRRKSGNNPMAFGTRISEGHTNYMLMYNMLTGIRISVSRCSAKPDRPVVRDDYMAANKYSFDIVGDEMTPVAHYDFKFKDYAPWVFRHIREAFHLESSDYLVSLTDKYIMSEIGSSGKSGSFFYYSQDFRFIIKTVHHTEHKFMRKILSNYYEYVSQNPNTLLSRIYGLHRIKTPEGKKVHFIVMSNIFPPNKDIHIQYDLKGSMLGRELSPEAAAKPRACLKDKNWLNNKCKLQLGPQKRRQFVEQLIRDVGLLIKLKIMDYSLLIGVHDVRLGNQSRIRDATLSVFDPEKTELPPKALKQANRANTIRDKVSRTDPVVIDNLPEKQQSSLLQPVFHEQHHSIFYRDDGGIFATNDLDRNTNLIYYLGVIDILTPYNTVKRVEHIAKSVRYDRHTISAVNPRYYGLRFLRFMVDALSDPDDVKDLLQRFEESVGSSSSHGFHWF</sequence>
<feature type="region of interest" description="Disordered" evidence="2">
    <location>
        <begin position="543"/>
        <end position="562"/>
    </location>
</feature>
<dbReference type="Pfam" id="PF01504">
    <property type="entry name" value="PIP5K"/>
    <property type="match status" value="1"/>
</dbReference>
<dbReference type="EC" id="2.7.1.68" evidence="4"/>
<dbReference type="GO" id="GO:0016308">
    <property type="term" value="F:1-phosphatidylinositol-4-phosphate 5-kinase activity"/>
    <property type="evidence" value="ECO:0007669"/>
    <property type="project" value="UniProtKB-EC"/>
</dbReference>
<protein>
    <submittedName>
        <fullName evidence="4">Phosphatidylinositol-4-phosphate 5-kinase</fullName>
        <ecNumber evidence="4">2.7.1.68</ecNumber>
    </submittedName>
</protein>
<keyword evidence="5" id="KW-1185">Reference proteome</keyword>
<feature type="compositionally biased region" description="Basic and acidic residues" evidence="2">
    <location>
        <begin position="168"/>
        <end position="183"/>
    </location>
</feature>
<feature type="compositionally biased region" description="Basic residues" evidence="2">
    <location>
        <begin position="543"/>
        <end position="554"/>
    </location>
</feature>
<comment type="caution">
    <text evidence="4">The sequence shown here is derived from an EMBL/GenBank/DDBJ whole genome shotgun (WGS) entry which is preliminary data.</text>
</comment>
<feature type="region of interest" description="Disordered" evidence="2">
    <location>
        <begin position="417"/>
        <end position="491"/>
    </location>
</feature>
<dbReference type="CDD" id="cd17303">
    <property type="entry name" value="PIPKc_PIP5K_yeast_like"/>
    <property type="match status" value="1"/>
</dbReference>
<feature type="domain" description="PIPK" evidence="3">
    <location>
        <begin position="566"/>
        <end position="966"/>
    </location>
</feature>
<keyword evidence="1 4" id="KW-0808">Transferase</keyword>
<dbReference type="Proteomes" id="UP001150538">
    <property type="component" value="Unassembled WGS sequence"/>
</dbReference>
<dbReference type="AlphaFoldDB" id="A0A9W8DRH4"/>
<dbReference type="SMART" id="SM00330">
    <property type="entry name" value="PIPKc"/>
    <property type="match status" value="1"/>
</dbReference>
<dbReference type="InterPro" id="IPR002498">
    <property type="entry name" value="PInositol-4-P-4/5-kinase_core"/>
</dbReference>
<feature type="compositionally biased region" description="Polar residues" evidence="2">
    <location>
        <begin position="306"/>
        <end position="315"/>
    </location>
</feature>
<dbReference type="InterPro" id="IPR027483">
    <property type="entry name" value="PInositol-4-P-4/5-kinase_C_sf"/>
</dbReference>